<gene>
    <name evidence="2" type="ORF">TWF506_008294</name>
</gene>
<organism evidence="2 3">
    <name type="scientific">Arthrobotrys conoides</name>
    <dbReference type="NCBI Taxonomy" id="74498"/>
    <lineage>
        <taxon>Eukaryota</taxon>
        <taxon>Fungi</taxon>
        <taxon>Dikarya</taxon>
        <taxon>Ascomycota</taxon>
        <taxon>Pezizomycotina</taxon>
        <taxon>Orbiliomycetes</taxon>
        <taxon>Orbiliales</taxon>
        <taxon>Orbiliaceae</taxon>
        <taxon>Arthrobotrys</taxon>
    </lineage>
</organism>
<dbReference type="Proteomes" id="UP001307849">
    <property type="component" value="Unassembled WGS sequence"/>
</dbReference>
<proteinExistence type="predicted"/>
<sequence>MANLNDGFKEILDDDGSLGPLVDFNLGVGDLPTTGDDCDADFFEEWNAGLSQFGMNPAILLPGVLELQSSYDGEPDAPHDMDCEAGFLPSSMLFAQDSNSLFLPTGPDYQLYEQGPIYAEAFWGQRSPSPNPISIERNLAIDPNLDNSGSSEYDGFQDLVGTAEAGAFILPGVDGEYGLIGMSSAAPIAPMNQLILEANSALSISTASPNEDGKLALKTNDTDDSKVIKSRAKGKAPITGGRSKYRPMNRTPLAETSGNSAGSDLDDGIDLQNIAGIGKRSLSMPQAFAQSVGFRQEYGLGSHIDDNNFDSDETIDLEDYTATCNAGISSSNQYLSRENFSPRFQREFSTEMPSGITSGDSSLLQPTGDESIDGTTSTASMPIKRGRGRPIVPGSKRQRRIQAMAQPDYVPPKRGRPRTNEHGQRKRVRRAKAIQPVLQPVFSPIPAYMPQLGIDQFMLGTHNQEVGDFSFNQIYKPIVLNNEIGYTPDQFILDPIQAGKIQQIYNVELPVGGWVETTERWRLTFNLNRITPTSESLYHELSEMAEMAPITICHDAGRKENIDPDGENVAKLKTVVGLTAALQPLTQISDSEKEVETAQKTIFPDQRLQIIADDGAYHEMTHEQVLEKLLDERDVYFRTIVWELMQKSQRIGSMNFVGSLNRMSGVWEFT</sequence>
<reference evidence="2 3" key="1">
    <citation type="submission" date="2019-10" db="EMBL/GenBank/DDBJ databases">
        <authorList>
            <person name="Palmer J.M."/>
        </authorList>
    </citation>
    <scope>NUCLEOTIDE SEQUENCE [LARGE SCALE GENOMIC DNA]</scope>
    <source>
        <strain evidence="2 3">TWF506</strain>
    </source>
</reference>
<dbReference type="AlphaFoldDB" id="A0AAN8NN30"/>
<evidence type="ECO:0000256" key="1">
    <source>
        <dbReference type="SAM" id="MobiDB-lite"/>
    </source>
</evidence>
<protein>
    <submittedName>
        <fullName evidence="2">Uncharacterized protein</fullName>
    </submittedName>
</protein>
<feature type="region of interest" description="Disordered" evidence="1">
    <location>
        <begin position="353"/>
        <end position="430"/>
    </location>
</feature>
<dbReference type="EMBL" id="JAVHJM010000005">
    <property type="protein sequence ID" value="KAK6513863.1"/>
    <property type="molecule type" value="Genomic_DNA"/>
</dbReference>
<feature type="compositionally biased region" description="Polar residues" evidence="1">
    <location>
        <begin position="353"/>
        <end position="365"/>
    </location>
</feature>
<keyword evidence="3" id="KW-1185">Reference proteome</keyword>
<accession>A0AAN8NN30</accession>
<evidence type="ECO:0000313" key="3">
    <source>
        <dbReference type="Proteomes" id="UP001307849"/>
    </source>
</evidence>
<feature type="region of interest" description="Disordered" evidence="1">
    <location>
        <begin position="227"/>
        <end position="265"/>
    </location>
</feature>
<comment type="caution">
    <text evidence="2">The sequence shown here is derived from an EMBL/GenBank/DDBJ whole genome shotgun (WGS) entry which is preliminary data.</text>
</comment>
<evidence type="ECO:0000313" key="2">
    <source>
        <dbReference type="EMBL" id="KAK6513863.1"/>
    </source>
</evidence>
<name>A0AAN8NN30_9PEZI</name>